<dbReference type="Proteomes" id="UP000600139">
    <property type="component" value="Unassembled WGS sequence"/>
</dbReference>
<dbReference type="AlphaFoldDB" id="A0A934R7B9"/>
<proteinExistence type="predicted"/>
<dbReference type="Gene3D" id="3.10.450.360">
    <property type="match status" value="1"/>
</dbReference>
<accession>A0A934R7B9</accession>
<feature type="signal peptide" evidence="1">
    <location>
        <begin position="1"/>
        <end position="18"/>
    </location>
</feature>
<protein>
    <recommendedName>
        <fullName evidence="4">PepSY domain-containing protein</fullName>
    </recommendedName>
</protein>
<dbReference type="EMBL" id="JAENIK010000011">
    <property type="protein sequence ID" value="MBK1816439.1"/>
    <property type="molecule type" value="Genomic_DNA"/>
</dbReference>
<sequence length="154" mass="17106">MKAFLLLTIVSTTFAAQAKEVRLKDCPPGVQITIAAKLGGGRLDEIDRVNKKGVTRYVVDVDGPGGRDITYHLTPAGHVVFSTEDVSLAGCPAAVRNSIRKLLKNGWRIDDIDREISGKSVRFRVEIDRPQERDYEFLLSKNGKVLERKLEKGN</sequence>
<evidence type="ECO:0000313" key="3">
    <source>
        <dbReference type="Proteomes" id="UP000600139"/>
    </source>
</evidence>
<keyword evidence="1" id="KW-0732">Signal</keyword>
<evidence type="ECO:0000313" key="2">
    <source>
        <dbReference type="EMBL" id="MBK1816439.1"/>
    </source>
</evidence>
<reference evidence="2" key="1">
    <citation type="submission" date="2021-01" db="EMBL/GenBank/DDBJ databases">
        <title>Modified the classification status of verrucomicrobia.</title>
        <authorList>
            <person name="Feng X."/>
        </authorList>
    </citation>
    <scope>NUCLEOTIDE SEQUENCE</scope>
    <source>
        <strain evidence="2">JCM 18052</strain>
    </source>
</reference>
<evidence type="ECO:0000256" key="1">
    <source>
        <dbReference type="SAM" id="SignalP"/>
    </source>
</evidence>
<comment type="caution">
    <text evidence="2">The sequence shown here is derived from an EMBL/GenBank/DDBJ whole genome shotgun (WGS) entry which is preliminary data.</text>
</comment>
<gene>
    <name evidence="2" type="ORF">JIN84_12500</name>
</gene>
<name>A0A934R7B9_9BACT</name>
<dbReference type="SUPFAM" id="SSF160574">
    <property type="entry name" value="BT0923-like"/>
    <property type="match status" value="1"/>
</dbReference>
<feature type="chain" id="PRO_5037438724" description="PepSY domain-containing protein" evidence="1">
    <location>
        <begin position="19"/>
        <end position="154"/>
    </location>
</feature>
<organism evidence="2 3">
    <name type="scientific">Luteolibacter yonseiensis</name>
    <dbReference type="NCBI Taxonomy" id="1144680"/>
    <lineage>
        <taxon>Bacteria</taxon>
        <taxon>Pseudomonadati</taxon>
        <taxon>Verrucomicrobiota</taxon>
        <taxon>Verrucomicrobiia</taxon>
        <taxon>Verrucomicrobiales</taxon>
        <taxon>Verrucomicrobiaceae</taxon>
        <taxon>Luteolibacter</taxon>
    </lineage>
</organism>
<evidence type="ECO:0008006" key="4">
    <source>
        <dbReference type="Google" id="ProtNLM"/>
    </source>
</evidence>
<keyword evidence="3" id="KW-1185">Reference proteome</keyword>